<feature type="transmembrane region" description="Helical" evidence="1">
    <location>
        <begin position="74"/>
        <end position="91"/>
    </location>
</feature>
<name>Q89UI8_BRADU</name>
<protein>
    <submittedName>
        <fullName evidence="2">Blr1429 protein</fullName>
    </submittedName>
</protein>
<keyword evidence="3" id="KW-1185">Reference proteome</keyword>
<evidence type="ECO:0000313" key="2">
    <source>
        <dbReference type="EMBL" id="BAC46694.1"/>
    </source>
</evidence>
<feature type="transmembrane region" description="Helical" evidence="1">
    <location>
        <begin position="50"/>
        <end position="68"/>
    </location>
</feature>
<dbReference type="Proteomes" id="UP000002526">
    <property type="component" value="Chromosome"/>
</dbReference>
<keyword evidence="1" id="KW-1133">Transmembrane helix</keyword>
<dbReference type="InParanoid" id="Q89UI8"/>
<dbReference type="PATRIC" id="fig|224911.5.peg.1487"/>
<dbReference type="eggNOG" id="ENOG5031694">
    <property type="taxonomic scope" value="Bacteria"/>
</dbReference>
<dbReference type="EnsemblBacteria" id="BAC46694">
    <property type="protein sequence ID" value="BAC46694"/>
    <property type="gene ID" value="BAC46694"/>
</dbReference>
<dbReference type="AlphaFoldDB" id="Q89UI8"/>
<gene>
    <name evidence="2" type="ordered locus">blr1429</name>
</gene>
<accession>Q89UI8</accession>
<evidence type="ECO:0000313" key="3">
    <source>
        <dbReference type="Proteomes" id="UP000002526"/>
    </source>
</evidence>
<evidence type="ECO:0000256" key="1">
    <source>
        <dbReference type="SAM" id="Phobius"/>
    </source>
</evidence>
<keyword evidence="1" id="KW-0812">Transmembrane</keyword>
<proteinExistence type="predicted"/>
<sequence length="128" mass="13732">MYSLENEPGERTRLPVLSALECRSPLRSNMSISTVISGRRAAEAVMASKLSSGTVVLLLVGATVLLIASRPPVWMLLLLGSFALAALYIVVRTKSRYDPLDPRFGSCIPPISKPKASAGNVPKQHSDV</sequence>
<dbReference type="HOGENOM" id="CLU_1955384_0_0_5"/>
<dbReference type="EMBL" id="BA000040">
    <property type="protein sequence ID" value="BAC46694.1"/>
    <property type="molecule type" value="Genomic_DNA"/>
</dbReference>
<dbReference type="KEGG" id="bja:blr1429"/>
<reference evidence="3" key="1">
    <citation type="journal article" date="2002" name="DNA Res.">
        <title>Complete genomic sequence of nitrogen-fixing symbiotic bacterium Bradyrhizobium japonicum USDA110.</title>
        <authorList>
            <person name="Kaneko T."/>
            <person name="Nakamura Y."/>
            <person name="Sato S."/>
            <person name="Minamisawa K."/>
            <person name="Uchiumi T."/>
            <person name="Sasamoto S."/>
            <person name="Watanabe A."/>
            <person name="Idesawa K."/>
            <person name="Iriguchi M."/>
            <person name="Kawashima K."/>
            <person name="Kohara M."/>
            <person name="Matsumoto M."/>
            <person name="Shimpo S."/>
            <person name="Tsuruoka H."/>
            <person name="Wada T."/>
            <person name="Yamada M."/>
            <person name="Tabata S."/>
        </authorList>
    </citation>
    <scope>NUCLEOTIDE SEQUENCE [LARGE SCALE GENOMIC DNA]</scope>
    <source>
        <strain evidence="3">JCM 10833 / BCRC 13528 / IAM 13628 / NBRC 14792 / USDA 110</strain>
    </source>
</reference>
<organism evidence="2 3">
    <name type="scientific">Bradyrhizobium diazoefficiens (strain JCM 10833 / BCRC 13528 / IAM 13628 / NBRC 14792 / USDA 110)</name>
    <dbReference type="NCBI Taxonomy" id="224911"/>
    <lineage>
        <taxon>Bacteria</taxon>
        <taxon>Pseudomonadati</taxon>
        <taxon>Pseudomonadota</taxon>
        <taxon>Alphaproteobacteria</taxon>
        <taxon>Hyphomicrobiales</taxon>
        <taxon>Nitrobacteraceae</taxon>
        <taxon>Bradyrhizobium</taxon>
    </lineage>
</organism>
<dbReference type="OrthoDB" id="8254843at2"/>
<keyword evidence="1" id="KW-0472">Membrane</keyword>